<evidence type="ECO:0000313" key="8">
    <source>
        <dbReference type="Proteomes" id="UP000288246"/>
    </source>
</evidence>
<comment type="caution">
    <text evidence="7">The sequence shown here is derived from an EMBL/GenBank/DDBJ whole genome shotgun (WGS) entry which is preliminary data.</text>
</comment>
<dbReference type="InterPro" id="IPR011332">
    <property type="entry name" value="Ribosomal_zn-bd"/>
</dbReference>
<sequence>MAVPKRKMSRSNTRARRSQWKTTAATLTSCPVCKADKLAHTACPSCGAYNGRRYAEAVRSEHEAR</sequence>
<proteinExistence type="inferred from homology"/>
<dbReference type="EMBL" id="BHYL01000322">
    <property type="protein sequence ID" value="GCD21662.1"/>
    <property type="molecule type" value="Genomic_DNA"/>
</dbReference>
<evidence type="ECO:0000256" key="1">
    <source>
        <dbReference type="ARBA" id="ARBA00008560"/>
    </source>
</evidence>
<dbReference type="HAMAP" id="MF_00340">
    <property type="entry name" value="Ribosomal_bL32"/>
    <property type="match status" value="1"/>
</dbReference>
<protein>
    <recommendedName>
        <fullName evidence="4 5">Large ribosomal subunit protein bL32</fullName>
    </recommendedName>
</protein>
<evidence type="ECO:0000256" key="3">
    <source>
        <dbReference type="ARBA" id="ARBA00023274"/>
    </source>
</evidence>
<dbReference type="SUPFAM" id="SSF57829">
    <property type="entry name" value="Zn-binding ribosomal proteins"/>
    <property type="match status" value="1"/>
</dbReference>
<feature type="region of interest" description="Disordered" evidence="6">
    <location>
        <begin position="1"/>
        <end position="21"/>
    </location>
</feature>
<dbReference type="Pfam" id="PF01783">
    <property type="entry name" value="Ribosomal_L32p"/>
    <property type="match status" value="1"/>
</dbReference>
<keyword evidence="8" id="KW-1185">Reference proteome</keyword>
<evidence type="ECO:0000313" key="7">
    <source>
        <dbReference type="EMBL" id="GCD21662.1"/>
    </source>
</evidence>
<name>A0A401V429_9CELL</name>
<evidence type="ECO:0000256" key="6">
    <source>
        <dbReference type="SAM" id="MobiDB-lite"/>
    </source>
</evidence>
<gene>
    <name evidence="5 7" type="primary">rpmF</name>
    <name evidence="7" type="ORF">CTKZ_32240</name>
</gene>
<dbReference type="NCBIfam" id="TIGR01031">
    <property type="entry name" value="rpmF_bact"/>
    <property type="match status" value="1"/>
</dbReference>
<dbReference type="PANTHER" id="PTHR35534">
    <property type="entry name" value="50S RIBOSOMAL PROTEIN L32"/>
    <property type="match status" value="1"/>
</dbReference>
<reference evidence="7 8" key="1">
    <citation type="submission" date="2018-11" db="EMBL/GenBank/DDBJ databases">
        <title>Draft genome sequence of Cellulomonas takizawaensis strain TKZ-21.</title>
        <authorList>
            <person name="Yamamura H."/>
            <person name="Hayashi T."/>
            <person name="Hamada M."/>
            <person name="Serisawa Y."/>
            <person name="Matsuyama K."/>
            <person name="Nakagawa Y."/>
            <person name="Otoguro M."/>
            <person name="Yanagida F."/>
            <person name="Hayakawa M."/>
        </authorList>
    </citation>
    <scope>NUCLEOTIDE SEQUENCE [LARGE SCALE GENOMIC DNA]</scope>
    <source>
        <strain evidence="7 8">TKZ-21</strain>
    </source>
</reference>
<evidence type="ECO:0000256" key="4">
    <source>
        <dbReference type="ARBA" id="ARBA00035178"/>
    </source>
</evidence>
<dbReference type="OrthoDB" id="9807363at2"/>
<evidence type="ECO:0000256" key="2">
    <source>
        <dbReference type="ARBA" id="ARBA00022980"/>
    </source>
</evidence>
<dbReference type="AlphaFoldDB" id="A0A401V429"/>
<evidence type="ECO:0000256" key="5">
    <source>
        <dbReference type="HAMAP-Rule" id="MF_00340"/>
    </source>
</evidence>
<dbReference type="GO" id="GO:0003735">
    <property type="term" value="F:structural constituent of ribosome"/>
    <property type="evidence" value="ECO:0007669"/>
    <property type="project" value="InterPro"/>
</dbReference>
<organism evidence="7 8">
    <name type="scientific">Cellulomonas algicola</name>
    <dbReference type="NCBI Taxonomy" id="2071633"/>
    <lineage>
        <taxon>Bacteria</taxon>
        <taxon>Bacillati</taxon>
        <taxon>Actinomycetota</taxon>
        <taxon>Actinomycetes</taxon>
        <taxon>Micrococcales</taxon>
        <taxon>Cellulomonadaceae</taxon>
        <taxon>Cellulomonas</taxon>
    </lineage>
</organism>
<dbReference type="Proteomes" id="UP000288246">
    <property type="component" value="Unassembled WGS sequence"/>
</dbReference>
<dbReference type="InterPro" id="IPR044957">
    <property type="entry name" value="Ribosomal_bL32_bact"/>
</dbReference>
<dbReference type="PANTHER" id="PTHR35534:SF1">
    <property type="entry name" value="LARGE RIBOSOMAL SUBUNIT PROTEIN BL32"/>
    <property type="match status" value="1"/>
</dbReference>
<accession>A0A401V429</accession>
<keyword evidence="2 5" id="KW-0689">Ribosomal protein</keyword>
<dbReference type="GO" id="GO:0006412">
    <property type="term" value="P:translation"/>
    <property type="evidence" value="ECO:0007669"/>
    <property type="project" value="UniProtKB-UniRule"/>
</dbReference>
<feature type="compositionally biased region" description="Basic residues" evidence="6">
    <location>
        <begin position="1"/>
        <end position="19"/>
    </location>
</feature>
<comment type="similarity">
    <text evidence="1 5">Belongs to the bacterial ribosomal protein bL32 family.</text>
</comment>
<dbReference type="InterPro" id="IPR002677">
    <property type="entry name" value="Ribosomal_bL32"/>
</dbReference>
<keyword evidence="3 5" id="KW-0687">Ribonucleoprotein</keyword>
<dbReference type="RefSeq" id="WP_124344183.1">
    <property type="nucleotide sequence ID" value="NZ_BHYL01000322.1"/>
</dbReference>
<dbReference type="GO" id="GO:0015934">
    <property type="term" value="C:large ribosomal subunit"/>
    <property type="evidence" value="ECO:0007669"/>
    <property type="project" value="InterPro"/>
</dbReference>